<feature type="transmembrane region" description="Helical" evidence="1">
    <location>
        <begin position="65"/>
        <end position="84"/>
    </location>
</feature>
<sequence length="548" mass="58099">MPQRSLMTLIGASLGLCLYALAEWTATEALPPRLAFAALTFTLGLSLGLMVLTGPLGLRRASLRAGGLALILSGLLSLAALRFAAPEELFSSALPTAALILLVTLPWPFLITATSPEGWRDYPGLFRESWSIVARALLAFLFTGLLWLTLYLSDEILHLAKFEGLHWLLQSDPAPFVITGAALGLATSVVDEIAPALSPRLFLRLLRLLLPLVLAVMALFLAILPFRGLTGLFGNLSAGTTLMLLAGLAVTLVTSALDEEDAEAAPMRGATRALAGLAVVPAGLAAWALGQRVADYGWTPDRLMAATVTAVLLAYGLAYLAVLARRDWMARIRQVNLVLALGQVAVAILWLTLLNPEAIASASQSARIEAGQGAPEDLERLSDWGLAGKAARTALEARGLAPQPEPDPRPKLAEVLPLRPDTPETRALRDRMLPFLSDDQAQTLQRHCAPPKGACVLAFADLLPALPGPEAMLLTDGDGYGSPLGFSFDSGTVQDRYFTQDGTLYDPEANAALIAALLALPPSEGPPIEPIARNQLALPEAKGLTLNP</sequence>
<organism evidence="2 3">
    <name type="scientific">Stagnihabitans tardus</name>
    <dbReference type="NCBI Taxonomy" id="2699202"/>
    <lineage>
        <taxon>Bacteria</taxon>
        <taxon>Pseudomonadati</taxon>
        <taxon>Pseudomonadota</taxon>
        <taxon>Alphaproteobacteria</taxon>
        <taxon>Rhodobacterales</taxon>
        <taxon>Paracoccaceae</taxon>
        <taxon>Stagnihabitans</taxon>
    </lineage>
</organism>
<keyword evidence="1" id="KW-1133">Transmembrane helix</keyword>
<keyword evidence="1" id="KW-0472">Membrane</keyword>
<protein>
    <submittedName>
        <fullName evidence="2">DUF4153 domain-containing protein</fullName>
    </submittedName>
</protein>
<dbReference type="InterPro" id="IPR025291">
    <property type="entry name" value="DUF4153"/>
</dbReference>
<dbReference type="AlphaFoldDB" id="A0AAE5BUB6"/>
<dbReference type="Proteomes" id="UP001193501">
    <property type="component" value="Unassembled WGS sequence"/>
</dbReference>
<name>A0AAE5BUB6_9RHOB</name>
<evidence type="ECO:0000313" key="3">
    <source>
        <dbReference type="Proteomes" id="UP001193501"/>
    </source>
</evidence>
<accession>A0AAE5BUB6</accession>
<proteinExistence type="predicted"/>
<gene>
    <name evidence="2" type="ORF">GV832_08905</name>
</gene>
<keyword evidence="3" id="KW-1185">Reference proteome</keyword>
<feature type="transmembrane region" description="Helical" evidence="1">
    <location>
        <begin position="335"/>
        <end position="354"/>
    </location>
</feature>
<feature type="transmembrane region" description="Helical" evidence="1">
    <location>
        <begin position="232"/>
        <end position="257"/>
    </location>
</feature>
<feature type="transmembrane region" description="Helical" evidence="1">
    <location>
        <begin position="132"/>
        <end position="153"/>
    </location>
</feature>
<evidence type="ECO:0000256" key="1">
    <source>
        <dbReference type="SAM" id="Phobius"/>
    </source>
</evidence>
<feature type="transmembrane region" description="Helical" evidence="1">
    <location>
        <begin position="173"/>
        <end position="193"/>
    </location>
</feature>
<comment type="caution">
    <text evidence="2">The sequence shown here is derived from an EMBL/GenBank/DDBJ whole genome shotgun (WGS) entry which is preliminary data.</text>
</comment>
<feature type="transmembrane region" description="Helical" evidence="1">
    <location>
        <begin position="269"/>
        <end position="290"/>
    </location>
</feature>
<feature type="transmembrane region" description="Helical" evidence="1">
    <location>
        <begin position="205"/>
        <end position="226"/>
    </location>
</feature>
<feature type="transmembrane region" description="Helical" evidence="1">
    <location>
        <begin position="90"/>
        <end position="111"/>
    </location>
</feature>
<reference evidence="2" key="1">
    <citation type="submission" date="2020-01" db="EMBL/GenBank/DDBJ databases">
        <authorList>
            <person name="Chen W.-M."/>
        </authorList>
    </citation>
    <scope>NUCLEOTIDE SEQUENCE</scope>
    <source>
        <strain evidence="2">CYK-10</strain>
    </source>
</reference>
<dbReference type="EMBL" id="JAABNR010000007">
    <property type="protein sequence ID" value="NBZ87696.1"/>
    <property type="molecule type" value="Genomic_DNA"/>
</dbReference>
<keyword evidence="1" id="KW-0812">Transmembrane</keyword>
<evidence type="ECO:0000313" key="2">
    <source>
        <dbReference type="EMBL" id="NBZ87696.1"/>
    </source>
</evidence>
<dbReference type="Pfam" id="PF13687">
    <property type="entry name" value="DUF4153"/>
    <property type="match status" value="1"/>
</dbReference>
<feature type="transmembrane region" description="Helical" evidence="1">
    <location>
        <begin position="302"/>
        <end position="323"/>
    </location>
</feature>
<feature type="transmembrane region" description="Helical" evidence="1">
    <location>
        <begin position="32"/>
        <end position="53"/>
    </location>
</feature>
<dbReference type="RefSeq" id="WP_168774510.1">
    <property type="nucleotide sequence ID" value="NZ_JAABNR010000007.1"/>
</dbReference>